<proteinExistence type="predicted"/>
<dbReference type="AlphaFoldDB" id="A0A0A9XT12"/>
<evidence type="ECO:0000256" key="2">
    <source>
        <dbReference type="ARBA" id="ARBA00022771"/>
    </source>
</evidence>
<dbReference type="InterPro" id="IPR004210">
    <property type="entry name" value="BESS_motif"/>
</dbReference>
<feature type="domain" description="FLYWCH-type" evidence="6">
    <location>
        <begin position="34"/>
        <end position="93"/>
    </location>
</feature>
<evidence type="ECO:0000256" key="1">
    <source>
        <dbReference type="ARBA" id="ARBA00022723"/>
    </source>
</evidence>
<name>A0A0A9XT12_LYGHE</name>
<accession>A0A0A9XT12</accession>
<evidence type="ECO:0000259" key="6">
    <source>
        <dbReference type="Pfam" id="PF04500"/>
    </source>
</evidence>
<feature type="compositionally biased region" description="Low complexity" evidence="4">
    <location>
        <begin position="272"/>
        <end position="284"/>
    </location>
</feature>
<dbReference type="EMBL" id="GBHO01023364">
    <property type="protein sequence ID" value="JAG20240.1"/>
    <property type="molecule type" value="Transcribed_RNA"/>
</dbReference>
<dbReference type="InterPro" id="IPR007588">
    <property type="entry name" value="Znf_FLYWCH"/>
</dbReference>
<reference evidence="7" key="2">
    <citation type="submission" date="2014-07" db="EMBL/GenBank/DDBJ databases">
        <authorList>
            <person name="Hull J."/>
        </authorList>
    </citation>
    <scope>NUCLEOTIDE SEQUENCE</scope>
</reference>
<organism evidence="7">
    <name type="scientific">Lygus hesperus</name>
    <name type="common">Western plant bug</name>
    <dbReference type="NCBI Taxonomy" id="30085"/>
    <lineage>
        <taxon>Eukaryota</taxon>
        <taxon>Metazoa</taxon>
        <taxon>Ecdysozoa</taxon>
        <taxon>Arthropoda</taxon>
        <taxon>Hexapoda</taxon>
        <taxon>Insecta</taxon>
        <taxon>Pterygota</taxon>
        <taxon>Neoptera</taxon>
        <taxon>Paraneoptera</taxon>
        <taxon>Hemiptera</taxon>
        <taxon>Heteroptera</taxon>
        <taxon>Panheteroptera</taxon>
        <taxon>Cimicomorpha</taxon>
        <taxon>Miridae</taxon>
        <taxon>Mirini</taxon>
        <taxon>Lygus</taxon>
    </lineage>
</organism>
<evidence type="ECO:0000259" key="5">
    <source>
        <dbReference type="Pfam" id="PF02944"/>
    </source>
</evidence>
<dbReference type="Gene3D" id="2.20.25.240">
    <property type="match status" value="1"/>
</dbReference>
<reference evidence="7" key="1">
    <citation type="journal article" date="2014" name="PLoS ONE">
        <title>Transcriptome-Based Identification of ABC Transporters in the Western Tarnished Plant Bug Lygus hesperus.</title>
        <authorList>
            <person name="Hull J.J."/>
            <person name="Chaney K."/>
            <person name="Geib S.M."/>
            <person name="Fabrick J.A."/>
            <person name="Brent C.S."/>
            <person name="Walsh D."/>
            <person name="Lavine L.C."/>
        </authorList>
    </citation>
    <scope>NUCLEOTIDE SEQUENCE</scope>
</reference>
<keyword evidence="1" id="KW-0479">Metal-binding</keyword>
<feature type="domain" description="BESS" evidence="5">
    <location>
        <begin position="296"/>
        <end position="330"/>
    </location>
</feature>
<evidence type="ECO:0000256" key="4">
    <source>
        <dbReference type="SAM" id="MobiDB-lite"/>
    </source>
</evidence>
<feature type="region of interest" description="Disordered" evidence="4">
    <location>
        <begin position="262"/>
        <end position="291"/>
    </location>
</feature>
<protein>
    <submittedName>
        <fullName evidence="7">Putative phospholipid-transporting ATPase DNF3</fullName>
    </submittedName>
</protein>
<dbReference type="Pfam" id="PF04500">
    <property type="entry name" value="FLYWCH"/>
    <property type="match status" value="1"/>
</dbReference>
<feature type="non-terminal residue" evidence="7">
    <location>
        <position position="1"/>
    </location>
</feature>
<keyword evidence="3" id="KW-0862">Zinc</keyword>
<dbReference type="GO" id="GO:0008270">
    <property type="term" value="F:zinc ion binding"/>
    <property type="evidence" value="ECO:0007669"/>
    <property type="project" value="UniProtKB-KW"/>
</dbReference>
<gene>
    <name evidence="7" type="primary">DNF3_1</name>
    <name evidence="7" type="ORF">CM83_74424</name>
</gene>
<dbReference type="GO" id="GO:0003677">
    <property type="term" value="F:DNA binding"/>
    <property type="evidence" value="ECO:0007669"/>
    <property type="project" value="InterPro"/>
</dbReference>
<evidence type="ECO:0000256" key="3">
    <source>
        <dbReference type="ARBA" id="ARBA00022833"/>
    </source>
</evidence>
<evidence type="ECO:0000313" key="7">
    <source>
        <dbReference type="EMBL" id="JAG20240.1"/>
    </source>
</evidence>
<sequence length="339" mass="37607">DKRSIFPLRGAVGRHCPSGSGAMAAPAVGAAAQFMFSKHGARLLLHESYKFSSYVTRAVKERPWRCTKKGCVAKAYTSPEGDVVVRTAGSHNHAPSKNLGRERLNNAMRSYALTSSVITTPSDIIKEMVATNNLGDELKAMSKQDIKLIRDTICRIKSKRTLPLFRRRRRPHKVESRNASKQEAQVPLPIKVDPYAEECSTTNDSFQIEYRSEDANESRSSVEVVIKMEPDDLHELTLLASDTSLKLNSTETLEDPEIIPAEGEDPLSITTPEPKAIEPAPAEPSAVQYEKNTERDPIDDFFRAMATTVKALPPLLQLQVKQKVTQAVFEAESLMLSMN</sequence>
<keyword evidence="2" id="KW-0863">Zinc-finger</keyword>
<dbReference type="Pfam" id="PF02944">
    <property type="entry name" value="BESS"/>
    <property type="match status" value="1"/>
</dbReference>